<evidence type="ECO:0000256" key="5">
    <source>
        <dbReference type="ARBA" id="ARBA00023136"/>
    </source>
</evidence>
<dbReference type="PANTHER" id="PTHR46795">
    <property type="entry name" value="ABC TRANSPORTER PERMEASE-RELATED-RELATED"/>
    <property type="match status" value="1"/>
</dbReference>
<feature type="transmembrane region" description="Helical" evidence="6">
    <location>
        <begin position="20"/>
        <end position="40"/>
    </location>
</feature>
<comment type="similarity">
    <text evidence="6">Belongs to the ABC-4 integral membrane protein family.</text>
</comment>
<dbReference type="Pfam" id="PF02687">
    <property type="entry name" value="FtsX"/>
    <property type="match status" value="1"/>
</dbReference>
<feature type="transmembrane region" description="Helical" evidence="6">
    <location>
        <begin position="220"/>
        <end position="243"/>
    </location>
</feature>
<dbReference type="EMBL" id="SLXV01000001">
    <property type="protein sequence ID" value="TCP70711.1"/>
    <property type="molecule type" value="Genomic_DNA"/>
</dbReference>
<dbReference type="InterPro" id="IPR027022">
    <property type="entry name" value="ABC_permease_BceB-typ"/>
</dbReference>
<keyword evidence="6" id="KW-0813">Transport</keyword>
<comment type="caution">
    <text evidence="8">The sequence shown here is derived from an EMBL/GenBank/DDBJ whole genome shotgun (WGS) entry which is preliminary data.</text>
</comment>
<evidence type="ECO:0000259" key="7">
    <source>
        <dbReference type="Pfam" id="PF02687"/>
    </source>
</evidence>
<feature type="transmembrane region" description="Helical" evidence="6">
    <location>
        <begin position="514"/>
        <end position="538"/>
    </location>
</feature>
<dbReference type="GO" id="GO:0055085">
    <property type="term" value="P:transmembrane transport"/>
    <property type="evidence" value="ECO:0007669"/>
    <property type="project" value="UniProtKB-UniRule"/>
</dbReference>
<keyword evidence="9" id="KW-1185">Reference proteome</keyword>
<evidence type="ECO:0000256" key="2">
    <source>
        <dbReference type="ARBA" id="ARBA00022475"/>
    </source>
</evidence>
<accession>A0A4V6NRU7</accession>
<feature type="transmembrane region" description="Helical" evidence="6">
    <location>
        <begin position="570"/>
        <end position="589"/>
    </location>
</feature>
<feature type="transmembrane region" description="Helical" evidence="6">
    <location>
        <begin position="194"/>
        <end position="214"/>
    </location>
</feature>
<evidence type="ECO:0000256" key="3">
    <source>
        <dbReference type="ARBA" id="ARBA00022692"/>
    </source>
</evidence>
<reference evidence="8 9" key="1">
    <citation type="submission" date="2019-03" db="EMBL/GenBank/DDBJ databases">
        <title>Genomic Encyclopedia of Type Strains, Phase IV (KMG-IV): sequencing the most valuable type-strain genomes for metagenomic binning, comparative biology and taxonomic classification.</title>
        <authorList>
            <person name="Goeker M."/>
        </authorList>
    </citation>
    <scope>NUCLEOTIDE SEQUENCE [LARGE SCALE GENOMIC DNA]</scope>
    <source>
        <strain evidence="8 9">DSM 46831</strain>
    </source>
</reference>
<sequence length="643" mass="72860">MNFRQFAFNNVKRNSRAYSAYFLSSAFAVMIFFTYALFIYHPELAKSDLGEATKMGMKAASYVTFVFSFLFVLYSISAFLKIRNKEFGVLTILGAQRNQINKLVFLENILIGFGAIVTGILGGLLFSKIFLIYGSKVVEKELSLYLPLKAMGLTVASFAALYIVISFITLFFIRQKRALELLMGTSKPKTEPKAHILLVLLSVGLIGSAYYLLYKEFENIFWALGLGIIGTYFFFTQLSVYLMRLLKRSKSFFWKGTRMLWVSEMAYKIKDNARMFFMVTIVTAMASAGVGLVYSFDQDAKTRFKETPFAIEFNLFKEYKNWEGEMKKIDQELQGAGLKFDKVISKEVGLELGNKQYVTVIKESEYTQLAKVLGRKAPQKLKSNEAIFLASTQSKEPEKVKVGQKVSTYNLQIVGDIEKSINYASKLVVSDETYKQILADQVEKAEQAKEDDRPQESTSVYYHVPAWSNKDFPTSDSVQAKLSNKLQKMGQEQEDSFIDTRAGMYISFQQARSIFSFIGLFMAAVFSVASASFLYFKLYTDLNQDQRMYHMLSKVGLSTRDMKRTSTIQIAMLFFIPIIVAGVEAGIGLQILNKHMGAISVMDMVTPSIIGISGFFVVQVIYFFIVRAIYLRQVSKVMISTGK</sequence>
<keyword evidence="2 6" id="KW-1003">Cell membrane</keyword>
<dbReference type="OrthoDB" id="1937696at2"/>
<evidence type="ECO:0000256" key="4">
    <source>
        <dbReference type="ARBA" id="ARBA00022989"/>
    </source>
</evidence>
<evidence type="ECO:0000313" key="9">
    <source>
        <dbReference type="Proteomes" id="UP000294746"/>
    </source>
</evidence>
<comment type="subcellular location">
    <subcellularLocation>
        <location evidence="1 6">Cell membrane</location>
        <topology evidence="1 6">Multi-pass membrane protein</topology>
    </subcellularLocation>
</comment>
<dbReference type="PANTHER" id="PTHR46795:SF2">
    <property type="entry name" value="ABC TRANSPORTER, PERMEASE PROTEIN"/>
    <property type="match status" value="1"/>
</dbReference>
<keyword evidence="5 6" id="KW-0472">Membrane</keyword>
<evidence type="ECO:0000256" key="1">
    <source>
        <dbReference type="ARBA" id="ARBA00004651"/>
    </source>
</evidence>
<dbReference type="GO" id="GO:0005886">
    <property type="term" value="C:plasma membrane"/>
    <property type="evidence" value="ECO:0007669"/>
    <property type="project" value="UniProtKB-SubCell"/>
</dbReference>
<feature type="transmembrane region" description="Helical" evidence="6">
    <location>
        <begin position="275"/>
        <end position="296"/>
    </location>
</feature>
<dbReference type="AlphaFoldDB" id="A0A4V6NRU7"/>
<feature type="transmembrane region" description="Helical" evidence="6">
    <location>
        <begin position="609"/>
        <end position="630"/>
    </location>
</feature>
<evidence type="ECO:0000256" key="6">
    <source>
        <dbReference type="PIRNR" id="PIRNR018968"/>
    </source>
</evidence>
<gene>
    <name evidence="8" type="ORF">EDD57_101154</name>
</gene>
<evidence type="ECO:0000313" key="8">
    <source>
        <dbReference type="EMBL" id="TCP70711.1"/>
    </source>
</evidence>
<dbReference type="InterPro" id="IPR052536">
    <property type="entry name" value="ABC-4_Integral_Memb_Prot"/>
</dbReference>
<protein>
    <submittedName>
        <fullName evidence="8">Putative ABC transport system permease protein</fullName>
    </submittedName>
</protein>
<dbReference type="InterPro" id="IPR003838">
    <property type="entry name" value="ABC3_permease_C"/>
</dbReference>
<proteinExistence type="inferred from homology"/>
<name>A0A4V6NRU7_9BACL</name>
<feature type="transmembrane region" description="Helical" evidence="6">
    <location>
        <begin position="153"/>
        <end position="173"/>
    </location>
</feature>
<feature type="domain" description="ABC3 transporter permease C-terminal" evidence="7">
    <location>
        <begin position="60"/>
        <end position="174"/>
    </location>
</feature>
<feature type="transmembrane region" description="Helical" evidence="6">
    <location>
        <begin position="60"/>
        <end position="82"/>
    </location>
</feature>
<dbReference type="PIRSF" id="PIRSF018968">
    <property type="entry name" value="ABC_permease_BceB"/>
    <property type="match status" value="1"/>
</dbReference>
<feature type="transmembrane region" description="Helical" evidence="6">
    <location>
        <begin position="103"/>
        <end position="133"/>
    </location>
</feature>
<dbReference type="Proteomes" id="UP000294746">
    <property type="component" value="Unassembled WGS sequence"/>
</dbReference>
<dbReference type="RefSeq" id="WP_131847342.1">
    <property type="nucleotide sequence ID" value="NZ_SLXV01000001.1"/>
</dbReference>
<keyword evidence="3 6" id="KW-0812">Transmembrane</keyword>
<organism evidence="8 9">
    <name type="scientific">Baia soyae</name>
    <dbReference type="NCBI Taxonomy" id="1544746"/>
    <lineage>
        <taxon>Bacteria</taxon>
        <taxon>Bacillati</taxon>
        <taxon>Bacillota</taxon>
        <taxon>Bacilli</taxon>
        <taxon>Bacillales</taxon>
        <taxon>Thermoactinomycetaceae</taxon>
        <taxon>Baia</taxon>
    </lineage>
</organism>
<keyword evidence="4 6" id="KW-1133">Transmembrane helix</keyword>